<evidence type="ECO:0000256" key="4">
    <source>
        <dbReference type="PROSITE-ProRule" id="PRU00473"/>
    </source>
</evidence>
<dbReference type="AlphaFoldDB" id="W0DCJ2"/>
<dbReference type="KEGG" id="trd:THERU_04240"/>
<dbReference type="SUPFAM" id="SSF103088">
    <property type="entry name" value="OmpA-like"/>
    <property type="match status" value="1"/>
</dbReference>
<comment type="subcellular location">
    <subcellularLocation>
        <location evidence="1">Cell outer membrane</location>
    </subcellularLocation>
</comment>
<dbReference type="STRING" id="75906.THERU_04240"/>
<feature type="compositionally biased region" description="Pro residues" evidence="5">
    <location>
        <begin position="100"/>
        <end position="109"/>
    </location>
</feature>
<dbReference type="Proteomes" id="UP000018914">
    <property type="component" value="Chromosome"/>
</dbReference>
<accession>W0DCJ2</accession>
<dbReference type="PROSITE" id="PS51123">
    <property type="entry name" value="OMPA_2"/>
    <property type="match status" value="1"/>
</dbReference>
<dbReference type="HOGENOM" id="CLU_1346628_0_0_0"/>
<evidence type="ECO:0000256" key="3">
    <source>
        <dbReference type="ARBA" id="ARBA00023237"/>
    </source>
</evidence>
<dbReference type="InterPro" id="IPR006665">
    <property type="entry name" value="OmpA-like"/>
</dbReference>
<evidence type="ECO:0000256" key="5">
    <source>
        <dbReference type="SAM" id="MobiDB-lite"/>
    </source>
</evidence>
<dbReference type="PANTHER" id="PTHR30329:SF21">
    <property type="entry name" value="LIPOPROTEIN YIAD-RELATED"/>
    <property type="match status" value="1"/>
</dbReference>
<dbReference type="Pfam" id="PF00691">
    <property type="entry name" value="OmpA"/>
    <property type="match status" value="1"/>
</dbReference>
<dbReference type="PRINTS" id="PR01021">
    <property type="entry name" value="OMPADOMAIN"/>
</dbReference>
<feature type="region of interest" description="Disordered" evidence="5">
    <location>
        <begin position="93"/>
        <end position="113"/>
    </location>
</feature>
<keyword evidence="2 4" id="KW-0472">Membrane</keyword>
<dbReference type="OrthoDB" id="1149075at2"/>
<dbReference type="InterPro" id="IPR050330">
    <property type="entry name" value="Bact_OuterMem_StrucFunc"/>
</dbReference>
<evidence type="ECO:0000313" key="7">
    <source>
        <dbReference type="EMBL" id="AHE96016.1"/>
    </source>
</evidence>
<evidence type="ECO:0000256" key="1">
    <source>
        <dbReference type="ARBA" id="ARBA00004442"/>
    </source>
</evidence>
<keyword evidence="8" id="KW-1185">Reference proteome</keyword>
<dbReference type="CDD" id="cd07185">
    <property type="entry name" value="OmpA_C-like"/>
    <property type="match status" value="1"/>
</dbReference>
<keyword evidence="3" id="KW-0998">Cell outer membrane</keyword>
<feature type="domain" description="OmpA-like" evidence="6">
    <location>
        <begin position="118"/>
        <end position="228"/>
    </location>
</feature>
<dbReference type="PANTHER" id="PTHR30329">
    <property type="entry name" value="STATOR ELEMENT OF FLAGELLAR MOTOR COMPLEX"/>
    <property type="match status" value="1"/>
</dbReference>
<dbReference type="EMBL" id="CP007028">
    <property type="protein sequence ID" value="AHE96016.1"/>
    <property type="molecule type" value="Genomic_DNA"/>
</dbReference>
<proteinExistence type="predicted"/>
<reference evidence="7 8" key="1">
    <citation type="submission" date="2013-12" db="EMBL/GenBank/DDBJ databases">
        <authorList>
            <consortium name="DOE Joint Genome Institute"/>
            <person name="Eisen J."/>
            <person name="Huntemann M."/>
            <person name="Han J."/>
            <person name="Chen A."/>
            <person name="Kyrpides N."/>
            <person name="Mavromatis K."/>
            <person name="Markowitz V."/>
            <person name="Palaniappan K."/>
            <person name="Ivanova N."/>
            <person name="Schaumberg A."/>
            <person name="Pati A."/>
            <person name="Liolios K."/>
            <person name="Nordberg H.P."/>
            <person name="Cantor M.N."/>
            <person name="Hua S.X."/>
            <person name="Woyke T."/>
        </authorList>
    </citation>
    <scope>NUCLEOTIDE SEQUENCE [LARGE SCALE GENOMIC DNA]</scope>
    <source>
        <strain evidence="7 8">DSM 23557</strain>
    </source>
</reference>
<dbReference type="InterPro" id="IPR006664">
    <property type="entry name" value="OMP_bac"/>
</dbReference>
<dbReference type="eggNOG" id="COG2885">
    <property type="taxonomic scope" value="Bacteria"/>
</dbReference>
<evidence type="ECO:0000313" key="8">
    <source>
        <dbReference type="Proteomes" id="UP000018914"/>
    </source>
</evidence>
<gene>
    <name evidence="7" type="ORF">THERU_04240</name>
</gene>
<dbReference type="InterPro" id="IPR036737">
    <property type="entry name" value="OmpA-like_sf"/>
</dbReference>
<sequence length="228" mass="25620">MKKSLLALSLLGGVVFAQDKPLDPCGSPKEVFSKYLLDQCYKGYFEAIMEAKKNADEALRLAREANNKAGDLEKRVSSLERTADDHERRIRALEARKPEVPPPPPPAPQPKTEGVGPYKWQLEEVGVVHFDFNKFNIKKSEAKKLDELVNKIKESGREVLVVGFADKRGTSNYNFNLSMWRAQMTASYLAKKGVDIGKIRVAAYGKEVADLLGKDFKTQRAVKIFLVY</sequence>
<dbReference type="GO" id="GO:0009279">
    <property type="term" value="C:cell outer membrane"/>
    <property type="evidence" value="ECO:0007669"/>
    <property type="project" value="UniProtKB-SubCell"/>
</dbReference>
<protein>
    <submittedName>
        <fullName evidence="7">Peptidoglycan-binding protein</fullName>
    </submittedName>
</protein>
<dbReference type="Gene3D" id="3.30.1330.60">
    <property type="entry name" value="OmpA-like domain"/>
    <property type="match status" value="1"/>
</dbReference>
<name>W0DCJ2_9AQUI</name>
<dbReference type="RefSeq" id="WP_025306021.1">
    <property type="nucleotide sequence ID" value="NZ_CP007028.1"/>
</dbReference>
<organism evidence="8">
    <name type="scientific">Thermocrinis ruber</name>
    <dbReference type="NCBI Taxonomy" id="75906"/>
    <lineage>
        <taxon>Bacteria</taxon>
        <taxon>Pseudomonadati</taxon>
        <taxon>Aquificota</taxon>
        <taxon>Aquificia</taxon>
        <taxon>Aquificales</taxon>
        <taxon>Aquificaceae</taxon>
        <taxon>Thermocrinis</taxon>
    </lineage>
</organism>
<evidence type="ECO:0000256" key="2">
    <source>
        <dbReference type="ARBA" id="ARBA00023136"/>
    </source>
</evidence>
<evidence type="ECO:0000259" key="6">
    <source>
        <dbReference type="PROSITE" id="PS51123"/>
    </source>
</evidence>